<dbReference type="AlphaFoldDB" id="A0A5C5YNH5"/>
<dbReference type="Proteomes" id="UP000315010">
    <property type="component" value="Unassembled WGS sequence"/>
</dbReference>
<dbReference type="RefSeq" id="WP_146404200.1">
    <property type="nucleotide sequence ID" value="NZ_SJPJ01000002.1"/>
</dbReference>
<evidence type="ECO:0000259" key="3">
    <source>
        <dbReference type="Pfam" id="PF13439"/>
    </source>
</evidence>
<dbReference type="InterPro" id="IPR028098">
    <property type="entry name" value="Glyco_trans_4-like_N"/>
</dbReference>
<keyword evidence="4" id="KW-0328">Glycosyltransferase</keyword>
<dbReference type="Gene3D" id="3.40.50.2000">
    <property type="entry name" value="Glycogen Phosphorylase B"/>
    <property type="match status" value="2"/>
</dbReference>
<dbReference type="OrthoDB" id="9775208at2"/>
<dbReference type="EC" id="2.4.1.250" evidence="4"/>
<reference evidence="4 5" key="1">
    <citation type="submission" date="2019-02" db="EMBL/GenBank/DDBJ databases">
        <title>Deep-cultivation of Planctomycetes and their phenomic and genomic characterization uncovers novel biology.</title>
        <authorList>
            <person name="Wiegand S."/>
            <person name="Jogler M."/>
            <person name="Boedeker C."/>
            <person name="Pinto D."/>
            <person name="Vollmers J."/>
            <person name="Rivas-Marin E."/>
            <person name="Kohn T."/>
            <person name="Peeters S.H."/>
            <person name="Heuer A."/>
            <person name="Rast P."/>
            <person name="Oberbeckmann S."/>
            <person name="Bunk B."/>
            <person name="Jeske O."/>
            <person name="Meyerdierks A."/>
            <person name="Storesund J.E."/>
            <person name="Kallscheuer N."/>
            <person name="Luecker S."/>
            <person name="Lage O.M."/>
            <person name="Pohl T."/>
            <person name="Merkel B.J."/>
            <person name="Hornburger P."/>
            <person name="Mueller R.-W."/>
            <person name="Bruemmer F."/>
            <person name="Labrenz M."/>
            <person name="Spormann A.M."/>
            <person name="Op Den Camp H."/>
            <person name="Overmann J."/>
            <person name="Amann R."/>
            <person name="Jetten M.S.M."/>
            <person name="Mascher T."/>
            <person name="Medema M.H."/>
            <person name="Devos D.P."/>
            <person name="Kaster A.-K."/>
            <person name="Ovreas L."/>
            <person name="Rohde M."/>
            <person name="Galperin M.Y."/>
            <person name="Jogler C."/>
        </authorList>
    </citation>
    <scope>NUCLEOTIDE SEQUENCE [LARGE SCALE GENOMIC DNA]</scope>
    <source>
        <strain evidence="4 5">CA13</strain>
    </source>
</reference>
<evidence type="ECO:0000313" key="5">
    <source>
        <dbReference type="Proteomes" id="UP000315010"/>
    </source>
</evidence>
<feature type="domain" description="Glycosyl transferase family 1" evidence="2">
    <location>
        <begin position="219"/>
        <end position="386"/>
    </location>
</feature>
<organism evidence="4 5">
    <name type="scientific">Novipirellula herctigrandis</name>
    <dbReference type="NCBI Taxonomy" id="2527986"/>
    <lineage>
        <taxon>Bacteria</taxon>
        <taxon>Pseudomonadati</taxon>
        <taxon>Planctomycetota</taxon>
        <taxon>Planctomycetia</taxon>
        <taxon>Pirellulales</taxon>
        <taxon>Pirellulaceae</taxon>
        <taxon>Novipirellula</taxon>
    </lineage>
</organism>
<protein>
    <submittedName>
        <fullName evidence="4">D-inositol 3-phosphate glycosyltransferase</fullName>
        <ecNumber evidence="4">2.4.1.250</ecNumber>
    </submittedName>
</protein>
<dbReference type="Pfam" id="PF00534">
    <property type="entry name" value="Glycos_transf_1"/>
    <property type="match status" value="1"/>
</dbReference>
<dbReference type="PANTHER" id="PTHR12526:SF636">
    <property type="entry name" value="BLL3647 PROTEIN"/>
    <property type="match status" value="1"/>
</dbReference>
<name>A0A5C5YNH5_9BACT</name>
<dbReference type="Pfam" id="PF13439">
    <property type="entry name" value="Glyco_transf_4"/>
    <property type="match status" value="1"/>
</dbReference>
<comment type="caution">
    <text evidence="4">The sequence shown here is derived from an EMBL/GenBank/DDBJ whole genome shotgun (WGS) entry which is preliminary data.</text>
</comment>
<dbReference type="EMBL" id="SJPJ01000002">
    <property type="protein sequence ID" value="TWT76425.1"/>
    <property type="molecule type" value="Genomic_DNA"/>
</dbReference>
<evidence type="ECO:0000259" key="2">
    <source>
        <dbReference type="Pfam" id="PF00534"/>
    </source>
</evidence>
<feature type="domain" description="Glycosyltransferase subfamily 4-like N-terminal" evidence="3">
    <location>
        <begin position="56"/>
        <end position="215"/>
    </location>
</feature>
<dbReference type="PANTHER" id="PTHR12526">
    <property type="entry name" value="GLYCOSYLTRANSFERASE"/>
    <property type="match status" value="1"/>
</dbReference>
<evidence type="ECO:0000313" key="4">
    <source>
        <dbReference type="EMBL" id="TWT76425.1"/>
    </source>
</evidence>
<sequence length="440" mass="48139">MLENLTPSSFAGPSVPVLVPMPTHMELPSQSQKDLKRDLQINAKVLHVVNGEHFAGAERVQSHLGRCLPEFGVTADFVCVKPGMFPDVLAEHNRSWGRCHTAPMKSRFDMRTAFHVRDLVKAYGYELLHAHTPRTALIASAASRLCRIPWVYHVHSPVARDSANAWNNRINHFIEKVSLYGCSHLMTVSESLRLETIAKGASESKVTVVHNGVPTIRPKRDQFPQPGGRWVLGMVALMRPRKGLEVVLESLAMLKAEALDVVLRIIGPFETEAYRSEIEEMIHRLDIADRIERVGFTNDVPAELVKTDALVLPSLFGEGLPMVVLEAMAAAVPVIATRVEGTPEAVTDGGEGLLAEPRDPVSLAKCIRELVSGKFDWVTMSEAAYKRQTECFSDLAMARGTAEVYAKVLGKGVGGLREGKHSEGSSECAASRPLAATSSD</sequence>
<dbReference type="InterPro" id="IPR001296">
    <property type="entry name" value="Glyco_trans_1"/>
</dbReference>
<gene>
    <name evidence="4" type="primary">mshA_7</name>
    <name evidence="4" type="ORF">CA13_69190</name>
</gene>
<feature type="region of interest" description="Disordered" evidence="1">
    <location>
        <begin position="416"/>
        <end position="440"/>
    </location>
</feature>
<dbReference type="SUPFAM" id="SSF53756">
    <property type="entry name" value="UDP-Glycosyltransferase/glycogen phosphorylase"/>
    <property type="match status" value="1"/>
</dbReference>
<keyword evidence="5" id="KW-1185">Reference proteome</keyword>
<dbReference type="CDD" id="cd03808">
    <property type="entry name" value="GT4_CapM-like"/>
    <property type="match status" value="1"/>
</dbReference>
<dbReference type="GO" id="GO:0102710">
    <property type="term" value="F:D-inositol-3-phosphate glycosyltransferase activity"/>
    <property type="evidence" value="ECO:0007669"/>
    <property type="project" value="UniProtKB-EC"/>
</dbReference>
<accession>A0A5C5YNH5</accession>
<keyword evidence="4" id="KW-0808">Transferase</keyword>
<proteinExistence type="predicted"/>
<evidence type="ECO:0000256" key="1">
    <source>
        <dbReference type="SAM" id="MobiDB-lite"/>
    </source>
</evidence>